<comment type="function">
    <text evidence="11">Isomerization of 3-trans,5-cis-dienoyl-CoA to 2-trans,4-trans-dienoyl-CoA.</text>
</comment>
<accession>A0ABD2X447</accession>
<sequence>MHSVLSKIRLANVKGLNNFSSKFSKKLPEMPLKNYNSLAVTEPSSSVFHVQLNRPEKLNALSNSMWLEIGECFNELSNNPDCRVVVLSGAGKIFCAGIDLMDAMGLFQKLADVEDVARKCKILEKTIKQYQDSFTAIDNCSKPVIAAVHGACIGGGINMICSADIRFCSSDAWFQIKEVELGMTADVGALQRLPKIIGSESLIKELTYTARKMLATEALQYGFVSQVMNDHKSLMDKAMSVAKQIASKSPVAVQGSKLNLNYARDHSVEDSLNHILMRNQVMLQSEDFVNAATALATKGDPPIFSKL</sequence>
<evidence type="ECO:0000256" key="5">
    <source>
        <dbReference type="ARBA" id="ARBA00022990"/>
    </source>
</evidence>
<evidence type="ECO:0000256" key="1">
    <source>
        <dbReference type="ARBA" id="ARBA00004275"/>
    </source>
</evidence>
<comment type="caution">
    <text evidence="13">The sequence shown here is derived from an EMBL/GenBank/DDBJ whole genome shotgun (WGS) entry which is preliminary data.</text>
</comment>
<evidence type="ECO:0000256" key="12">
    <source>
        <dbReference type="ARBA" id="ARBA00071021"/>
    </source>
</evidence>
<dbReference type="CDD" id="cd06558">
    <property type="entry name" value="crotonase-like"/>
    <property type="match status" value="1"/>
</dbReference>
<comment type="catalytic activity">
    <reaction evidence="9">
        <text>(3E,5Z)-octadienoyl-CoA = (2E,4E)-octadienoyl-CoA</text>
        <dbReference type="Rhea" id="RHEA:45244"/>
        <dbReference type="ChEBI" id="CHEBI:62243"/>
        <dbReference type="ChEBI" id="CHEBI:85108"/>
    </reaction>
</comment>
<evidence type="ECO:0000256" key="6">
    <source>
        <dbReference type="ARBA" id="ARBA00023098"/>
    </source>
</evidence>
<dbReference type="InterPro" id="IPR001753">
    <property type="entry name" value="Enoyl-CoA_hydra/iso"/>
</dbReference>
<evidence type="ECO:0000313" key="14">
    <source>
        <dbReference type="Proteomes" id="UP001627154"/>
    </source>
</evidence>
<dbReference type="Gene3D" id="1.10.12.10">
    <property type="entry name" value="Lyase 2-enoyl-coa Hydratase, Chain A, domain 2"/>
    <property type="match status" value="1"/>
</dbReference>
<evidence type="ECO:0000256" key="10">
    <source>
        <dbReference type="ARBA" id="ARBA00052809"/>
    </source>
</evidence>
<comment type="pathway">
    <text evidence="2">Lipid metabolism; fatty acid beta-oxidation.</text>
</comment>
<dbReference type="Proteomes" id="UP001627154">
    <property type="component" value="Unassembled WGS sequence"/>
</dbReference>
<dbReference type="FunFam" id="1.10.12.10:FF:000004">
    <property type="entry name" value="Delta3,5-delta2,4-dienoyl-CoA isomerase"/>
    <property type="match status" value="1"/>
</dbReference>
<dbReference type="PANTHER" id="PTHR43149:SF1">
    <property type="entry name" value="DELTA(3,5)-DELTA(2,4)-DIENOYL-COA ISOMERASE, MITOCHONDRIAL"/>
    <property type="match status" value="1"/>
</dbReference>
<evidence type="ECO:0000313" key="13">
    <source>
        <dbReference type="EMBL" id="KAL3400117.1"/>
    </source>
</evidence>
<evidence type="ECO:0000256" key="4">
    <source>
        <dbReference type="ARBA" id="ARBA00022832"/>
    </source>
</evidence>
<comment type="subcellular location">
    <subcellularLocation>
        <location evidence="1">Peroxisome</location>
    </subcellularLocation>
</comment>
<evidence type="ECO:0000256" key="7">
    <source>
        <dbReference type="ARBA" id="ARBA00023140"/>
    </source>
</evidence>
<dbReference type="InterPro" id="IPR029045">
    <property type="entry name" value="ClpP/crotonase-like_dom_sf"/>
</dbReference>
<dbReference type="GO" id="GO:0006631">
    <property type="term" value="P:fatty acid metabolic process"/>
    <property type="evidence" value="ECO:0007669"/>
    <property type="project" value="UniProtKB-KW"/>
</dbReference>
<dbReference type="GO" id="GO:0005777">
    <property type="term" value="C:peroxisome"/>
    <property type="evidence" value="ECO:0007669"/>
    <property type="project" value="UniProtKB-SubCell"/>
</dbReference>
<dbReference type="Pfam" id="PF00378">
    <property type="entry name" value="ECH_1"/>
    <property type="match status" value="1"/>
</dbReference>
<dbReference type="PANTHER" id="PTHR43149">
    <property type="entry name" value="ENOYL-COA HYDRATASE"/>
    <property type="match status" value="1"/>
</dbReference>
<dbReference type="AlphaFoldDB" id="A0ABD2X447"/>
<dbReference type="FunFam" id="3.90.226.10:FF:000024">
    <property type="entry name" value="Delta3,5-delta2,4-dienoyl-CoA isomerase"/>
    <property type="match status" value="1"/>
</dbReference>
<evidence type="ECO:0000256" key="9">
    <source>
        <dbReference type="ARBA" id="ARBA00051408"/>
    </source>
</evidence>
<keyword evidence="8" id="KW-0413">Isomerase</keyword>
<keyword evidence="7" id="KW-0576">Peroxisome</keyword>
<gene>
    <name evidence="13" type="ORF">TKK_006532</name>
</gene>
<dbReference type="InterPro" id="IPR045002">
    <property type="entry name" value="Ech1-like"/>
</dbReference>
<keyword evidence="14" id="KW-1185">Reference proteome</keyword>
<dbReference type="GO" id="GO:0016853">
    <property type="term" value="F:isomerase activity"/>
    <property type="evidence" value="ECO:0007669"/>
    <property type="project" value="UniProtKB-KW"/>
</dbReference>
<protein>
    <recommendedName>
        <fullName evidence="12">Delta(3,5)-Delta(2,4)-dienoyl-CoA isomerase, mitochondrial</fullName>
    </recommendedName>
</protein>
<reference evidence="13 14" key="1">
    <citation type="journal article" date="2024" name="bioRxiv">
        <title>A reference genome for Trichogramma kaykai: A tiny desert-dwelling parasitoid wasp with competing sex-ratio distorters.</title>
        <authorList>
            <person name="Culotta J."/>
            <person name="Lindsey A.R."/>
        </authorList>
    </citation>
    <scope>NUCLEOTIDE SEQUENCE [LARGE SCALE GENOMIC DNA]</scope>
    <source>
        <strain evidence="13 14">KSX58</strain>
    </source>
</reference>
<dbReference type="SUPFAM" id="SSF52096">
    <property type="entry name" value="ClpP/crotonase"/>
    <property type="match status" value="1"/>
</dbReference>
<evidence type="ECO:0000256" key="11">
    <source>
        <dbReference type="ARBA" id="ARBA00055786"/>
    </source>
</evidence>
<name>A0ABD2X447_9HYME</name>
<proteinExistence type="inferred from homology"/>
<evidence type="ECO:0000256" key="3">
    <source>
        <dbReference type="ARBA" id="ARBA00005254"/>
    </source>
</evidence>
<keyword evidence="4" id="KW-0276">Fatty acid metabolism</keyword>
<evidence type="ECO:0000256" key="2">
    <source>
        <dbReference type="ARBA" id="ARBA00005005"/>
    </source>
</evidence>
<dbReference type="EMBL" id="JBJJXI010000053">
    <property type="protein sequence ID" value="KAL3400117.1"/>
    <property type="molecule type" value="Genomic_DNA"/>
</dbReference>
<evidence type="ECO:0000256" key="8">
    <source>
        <dbReference type="ARBA" id="ARBA00023235"/>
    </source>
</evidence>
<dbReference type="InterPro" id="IPR014748">
    <property type="entry name" value="Enoyl-CoA_hydra_C"/>
</dbReference>
<organism evidence="13 14">
    <name type="scientific">Trichogramma kaykai</name>
    <dbReference type="NCBI Taxonomy" id="54128"/>
    <lineage>
        <taxon>Eukaryota</taxon>
        <taxon>Metazoa</taxon>
        <taxon>Ecdysozoa</taxon>
        <taxon>Arthropoda</taxon>
        <taxon>Hexapoda</taxon>
        <taxon>Insecta</taxon>
        <taxon>Pterygota</taxon>
        <taxon>Neoptera</taxon>
        <taxon>Endopterygota</taxon>
        <taxon>Hymenoptera</taxon>
        <taxon>Apocrita</taxon>
        <taxon>Proctotrupomorpha</taxon>
        <taxon>Chalcidoidea</taxon>
        <taxon>Trichogrammatidae</taxon>
        <taxon>Trichogramma</taxon>
    </lineage>
</organism>
<comment type="catalytic activity">
    <reaction evidence="10">
        <text>(3E,5Z,8Z,11Z,14Z)-eicosapentaenoyl-CoA = (2E,4E,8Z,11Z,14Z)-eicosapentaenoyl-CoA</text>
        <dbReference type="Rhea" id="RHEA:45224"/>
        <dbReference type="ChEBI" id="CHEBI:85090"/>
        <dbReference type="ChEBI" id="CHEBI:85091"/>
    </reaction>
</comment>
<comment type="similarity">
    <text evidence="3">Belongs to the enoyl-CoA hydratase/isomerase family.</text>
</comment>
<dbReference type="Gene3D" id="3.90.226.10">
    <property type="entry name" value="2-enoyl-CoA Hydratase, Chain A, domain 1"/>
    <property type="match status" value="1"/>
</dbReference>
<keyword evidence="5" id="KW-0007">Acetylation</keyword>
<keyword evidence="6" id="KW-0443">Lipid metabolism</keyword>